<dbReference type="Pfam" id="PF05686">
    <property type="entry name" value="Glyco_transf_90"/>
    <property type="match status" value="1"/>
</dbReference>
<comment type="caution">
    <text evidence="9">The sequence shown here is derived from an EMBL/GenBank/DDBJ whole genome shotgun (WGS) entry which is preliminary data.</text>
</comment>
<dbReference type="PANTHER" id="PTHR12203">
    <property type="entry name" value="KDEL LYS-ASP-GLU-LEU CONTAINING - RELATED"/>
    <property type="match status" value="1"/>
</dbReference>
<dbReference type="AlphaFoldDB" id="A0A834J1T2"/>
<dbReference type="GO" id="GO:0005788">
    <property type="term" value="C:endoplasmic reticulum lumen"/>
    <property type="evidence" value="ECO:0007669"/>
    <property type="project" value="UniProtKB-SubCell"/>
</dbReference>
<comment type="similarity">
    <text evidence="3">Belongs to the glycosyltransferase 90 family.</text>
</comment>
<evidence type="ECO:0000259" key="8">
    <source>
        <dbReference type="SMART" id="SM00672"/>
    </source>
</evidence>
<organism evidence="9 10">
    <name type="scientific">Vespula vulgaris</name>
    <name type="common">Yellow jacket</name>
    <name type="synonym">Wasp</name>
    <dbReference type="NCBI Taxonomy" id="7454"/>
    <lineage>
        <taxon>Eukaryota</taxon>
        <taxon>Metazoa</taxon>
        <taxon>Ecdysozoa</taxon>
        <taxon>Arthropoda</taxon>
        <taxon>Hexapoda</taxon>
        <taxon>Insecta</taxon>
        <taxon>Pterygota</taxon>
        <taxon>Neoptera</taxon>
        <taxon>Endopterygota</taxon>
        <taxon>Hymenoptera</taxon>
        <taxon>Apocrita</taxon>
        <taxon>Aculeata</taxon>
        <taxon>Vespoidea</taxon>
        <taxon>Vespidae</taxon>
        <taxon>Vespinae</taxon>
        <taxon>Vespula</taxon>
    </lineage>
</organism>
<feature type="domain" description="Glycosyl transferase CAP10" evidence="8">
    <location>
        <begin position="156"/>
        <end position="409"/>
    </location>
</feature>
<comment type="pathway">
    <text evidence="2">Protein modification; protein glycosylation.</text>
</comment>
<evidence type="ECO:0000256" key="7">
    <source>
        <dbReference type="SAM" id="SignalP"/>
    </source>
</evidence>
<evidence type="ECO:0000313" key="9">
    <source>
        <dbReference type="EMBL" id="KAF7380080.1"/>
    </source>
</evidence>
<dbReference type="GO" id="GO:0006493">
    <property type="term" value="P:protein O-linked glycosylation"/>
    <property type="evidence" value="ECO:0007669"/>
    <property type="project" value="TreeGrafter"/>
</dbReference>
<comment type="subcellular location">
    <subcellularLocation>
        <location evidence="1">Endoplasmic reticulum lumen</location>
    </subcellularLocation>
</comment>
<dbReference type="PANTHER" id="PTHR12203:SF35">
    <property type="entry name" value="PROTEIN O-GLUCOSYLTRANSFERASE 1"/>
    <property type="match status" value="1"/>
</dbReference>
<protein>
    <recommendedName>
        <fullName evidence="8">Glycosyl transferase CAP10 domain-containing protein</fullName>
    </recommendedName>
</protein>
<dbReference type="GO" id="GO:0045747">
    <property type="term" value="P:positive regulation of Notch signaling pathway"/>
    <property type="evidence" value="ECO:0007669"/>
    <property type="project" value="TreeGrafter"/>
</dbReference>
<feature type="signal peptide" evidence="7">
    <location>
        <begin position="1"/>
        <end position="18"/>
    </location>
</feature>
<keyword evidence="5" id="KW-0808">Transferase</keyword>
<feature type="chain" id="PRO_5032971800" description="Glycosyl transferase CAP10 domain-containing protein" evidence="7">
    <location>
        <begin position="19"/>
        <end position="422"/>
    </location>
</feature>
<dbReference type="GO" id="GO:0035251">
    <property type="term" value="F:UDP-glucosyltransferase activity"/>
    <property type="evidence" value="ECO:0007669"/>
    <property type="project" value="TreeGrafter"/>
</dbReference>
<evidence type="ECO:0000256" key="3">
    <source>
        <dbReference type="ARBA" id="ARBA00010118"/>
    </source>
</evidence>
<accession>A0A834J1T2</accession>
<evidence type="ECO:0000256" key="2">
    <source>
        <dbReference type="ARBA" id="ARBA00004922"/>
    </source>
</evidence>
<keyword evidence="10" id="KW-1185">Reference proteome</keyword>
<dbReference type="InterPro" id="IPR051091">
    <property type="entry name" value="O-Glucosyltr/Glycosyltrsf_90"/>
</dbReference>
<evidence type="ECO:0000256" key="4">
    <source>
        <dbReference type="ARBA" id="ARBA00022676"/>
    </source>
</evidence>
<comment type="function">
    <text evidence="6">Protein O-glucosyltransferase. Catalyzes the reaction that attaches glucose through an O-glycosidic linkage to a conserved serine residue found in the consensus sequence C-X-S-X-[PA]-C in epidermal growth factor-like repeats. Regulates Notch signaling by glucosylating Notch in the ER, glucosylation is required for the correct folding and cleavage of Notch.</text>
</comment>
<keyword evidence="7" id="KW-0732">Signal</keyword>
<evidence type="ECO:0000256" key="1">
    <source>
        <dbReference type="ARBA" id="ARBA00004319"/>
    </source>
</evidence>
<keyword evidence="4" id="KW-0328">Glycosyltransferase</keyword>
<gene>
    <name evidence="9" type="ORF">HZH66_014435</name>
</gene>
<evidence type="ECO:0000256" key="5">
    <source>
        <dbReference type="ARBA" id="ARBA00022679"/>
    </source>
</evidence>
<evidence type="ECO:0000313" key="10">
    <source>
        <dbReference type="Proteomes" id="UP000614350"/>
    </source>
</evidence>
<reference evidence="9" key="1">
    <citation type="journal article" date="2020" name="G3 (Bethesda)">
        <title>High-Quality Assemblies for Three Invasive Social Wasps from the &lt;i&gt;Vespula&lt;/i&gt; Genus.</title>
        <authorList>
            <person name="Harrop T.W.R."/>
            <person name="Guhlin J."/>
            <person name="McLaughlin G.M."/>
            <person name="Permina E."/>
            <person name="Stockwell P."/>
            <person name="Gilligan J."/>
            <person name="Le Lec M.F."/>
            <person name="Gruber M.A.M."/>
            <person name="Quinn O."/>
            <person name="Lovegrove M."/>
            <person name="Duncan E.J."/>
            <person name="Remnant E.J."/>
            <person name="Van Eeckhoven J."/>
            <person name="Graham B."/>
            <person name="Knapp R.A."/>
            <person name="Langford K.W."/>
            <person name="Kronenberg Z."/>
            <person name="Press M.O."/>
            <person name="Eacker S.M."/>
            <person name="Wilson-Rankin E.E."/>
            <person name="Purcell J."/>
            <person name="Lester P.J."/>
            <person name="Dearden P.K."/>
        </authorList>
    </citation>
    <scope>NUCLEOTIDE SEQUENCE</scope>
    <source>
        <strain evidence="9">Marl-1</strain>
    </source>
</reference>
<name>A0A834J1T2_VESVU</name>
<dbReference type="InterPro" id="IPR006598">
    <property type="entry name" value="CAP10"/>
</dbReference>
<evidence type="ECO:0000256" key="6">
    <source>
        <dbReference type="ARBA" id="ARBA00045690"/>
    </source>
</evidence>
<dbReference type="GO" id="GO:0035252">
    <property type="term" value="F:UDP-xylosyltransferase activity"/>
    <property type="evidence" value="ECO:0007669"/>
    <property type="project" value="TreeGrafter"/>
</dbReference>
<sequence length="422" mass="50098">MKCLSFIVLLIIFLKGHCVEQYCKINDAEHCKERDEGYKYKKGIYFFLFGPDKYRICILFFIFSVEKYEEYIEAIHNAERNYIECNATRCECFKDIVIRDLKPFKKNGISKELIDIAKTRGTFYQIISGKLYREKDCMFPSRCAGIEHFLLKIIHNLTDMDLVVNTRDYPQSNKHFGKPLPVFSFSKTPQYYDIMYPAWAFWEGGPAISLYPRGLGRWDQHRELLNKASENIPWNKKKEKVFFRGSRTSSERDNLILLSRKNPNLVDAQYTKNQAWKSDEDTLHAPPASEVPLESHCAYKYLFNYRGVAASFRYKHLFLCRSLVFHVGDEWTEFYYDAMKPWIHFIPVPKDASQTELKELIQFAIDNDILSEKIANRGRDFIWHKLRMKDILCFWKKLLKSYGKIFSYKPVLDKHLIKIERK</sequence>
<dbReference type="SMART" id="SM00672">
    <property type="entry name" value="CAP10"/>
    <property type="match status" value="1"/>
</dbReference>
<dbReference type="Proteomes" id="UP000614350">
    <property type="component" value="Unassembled WGS sequence"/>
</dbReference>
<proteinExistence type="inferred from homology"/>
<dbReference type="EMBL" id="JACSEA010000022">
    <property type="protein sequence ID" value="KAF7380080.1"/>
    <property type="molecule type" value="Genomic_DNA"/>
</dbReference>